<name>A0A7Z7IGJ6_9MYCO</name>
<evidence type="ECO:0000256" key="1">
    <source>
        <dbReference type="SAM" id="MobiDB-lite"/>
    </source>
</evidence>
<proteinExistence type="predicted"/>
<organism evidence="2 3">
    <name type="scientific">Mycobacterium simulans</name>
    <dbReference type="NCBI Taxonomy" id="627089"/>
    <lineage>
        <taxon>Bacteria</taxon>
        <taxon>Bacillati</taxon>
        <taxon>Actinomycetota</taxon>
        <taxon>Actinomycetes</taxon>
        <taxon>Mycobacteriales</taxon>
        <taxon>Mycobacteriaceae</taxon>
        <taxon>Mycobacterium</taxon>
    </lineage>
</organism>
<evidence type="ECO:0000313" key="3">
    <source>
        <dbReference type="Proteomes" id="UP000554965"/>
    </source>
</evidence>
<dbReference type="AlphaFoldDB" id="A0A7Z7IGJ6"/>
<dbReference type="GO" id="GO:0016787">
    <property type="term" value="F:hydrolase activity"/>
    <property type="evidence" value="ECO:0007669"/>
    <property type="project" value="UniProtKB-KW"/>
</dbReference>
<dbReference type="RefSeq" id="WP_186241345.1">
    <property type="nucleotide sequence ID" value="NZ_OCTY01000002.1"/>
</dbReference>
<protein>
    <submittedName>
        <fullName evidence="2">tRNA nuclease WapA</fullName>
        <ecNumber evidence="2">3.1.-.-</ecNumber>
    </submittedName>
</protein>
<sequence>MAAVAGVGGLTRSRIEAFDQTAATLSSLAAQWRGQAERLQQAADVYVDQVNSPNGAEWTGHTAVSYFNAAYADRLAVVPAVTHAHTIAEVAERGGDTLLGAREAALAAIAEAEADDFSVGEDLSVTDNYARGSADERAARQAAAMGHRNYIAHHAALLHAENRRIAAQLNTGAVQIAGMAPAHWRQPVSEFGRPFPHSSGVTTSGNAIMANRKGAIHAVDNHTWRREPAPPEPPLEPANMSAAQALAAYEDLKRDMARYSDRCLRRPFVLPQERAAFDACVADSGVLNARKTALEARLRSLGVQVEPAPSPAHGQPETTDTPPFPPPTRISGFTGHGAEQVNGRDGHGVNDRALQDAVANPIGPPKFEPDQYGGTYKYVGKDATVALNKDGQVVTAWANSRNGWRNP</sequence>
<accession>A0A7Z7IGJ6</accession>
<reference evidence="2 3" key="1">
    <citation type="submission" date="2017-10" db="EMBL/GenBank/DDBJ databases">
        <authorList>
            <consortium name="Urmite Genomes"/>
        </authorList>
    </citation>
    <scope>NUCLEOTIDE SEQUENCE [LARGE SCALE GENOMIC DNA]</scope>
    <source>
        <strain evidence="2 3">FB-527</strain>
    </source>
</reference>
<dbReference type="EMBL" id="OCTY01000002">
    <property type="protein sequence ID" value="SOJ53006.1"/>
    <property type="molecule type" value="Genomic_DNA"/>
</dbReference>
<keyword evidence="3" id="KW-1185">Reference proteome</keyword>
<comment type="caution">
    <text evidence="2">The sequence shown here is derived from an EMBL/GenBank/DDBJ whole genome shotgun (WGS) entry which is preliminary data.</text>
</comment>
<feature type="region of interest" description="Disordered" evidence="1">
    <location>
        <begin position="305"/>
        <end position="348"/>
    </location>
</feature>
<keyword evidence="2" id="KW-0378">Hydrolase</keyword>
<gene>
    <name evidence="2" type="primary">wapA</name>
    <name evidence="2" type="ORF">MSIMFB_00511</name>
</gene>
<evidence type="ECO:0000313" key="2">
    <source>
        <dbReference type="EMBL" id="SOJ53006.1"/>
    </source>
</evidence>
<dbReference type="EC" id="3.1.-.-" evidence="2"/>
<dbReference type="Proteomes" id="UP000554965">
    <property type="component" value="Unassembled WGS sequence"/>
</dbReference>